<dbReference type="EMBL" id="CAOQHR010000007">
    <property type="protein sequence ID" value="CAI6337870.1"/>
    <property type="molecule type" value="Genomic_DNA"/>
</dbReference>
<accession>A0A9W4UKY1</accession>
<evidence type="ECO:0000313" key="1">
    <source>
        <dbReference type="EMBL" id="CAI6337870.1"/>
    </source>
</evidence>
<dbReference type="AlphaFoldDB" id="A0A9W4UKY1"/>
<keyword evidence="2" id="KW-1185">Reference proteome</keyword>
<sequence length="134" mass="15262">MIVEWAPFTSPPFRVKNPPPFLPTPPPLHPLHCTSTHGNTHATQQHDHPAAAIMDLPAQANDDAQLAADTATRQQLIGQRDDLERRLAKLARFLEVQYSYGFVIRDLQIITDLMTETYESVKNLRGEIRRLSRR</sequence>
<protein>
    <submittedName>
        <fullName evidence="1">Uncharacterized protein</fullName>
    </submittedName>
</protein>
<organism evidence="1 2">
    <name type="scientific">Periconia digitata</name>
    <dbReference type="NCBI Taxonomy" id="1303443"/>
    <lineage>
        <taxon>Eukaryota</taxon>
        <taxon>Fungi</taxon>
        <taxon>Dikarya</taxon>
        <taxon>Ascomycota</taxon>
        <taxon>Pezizomycotina</taxon>
        <taxon>Dothideomycetes</taxon>
        <taxon>Pleosporomycetidae</taxon>
        <taxon>Pleosporales</taxon>
        <taxon>Massarineae</taxon>
        <taxon>Periconiaceae</taxon>
        <taxon>Periconia</taxon>
    </lineage>
</organism>
<dbReference type="Proteomes" id="UP001152607">
    <property type="component" value="Unassembled WGS sequence"/>
</dbReference>
<proteinExistence type="predicted"/>
<gene>
    <name evidence="1" type="ORF">PDIGIT_LOCUS10987</name>
</gene>
<name>A0A9W4UKY1_9PLEO</name>
<evidence type="ECO:0000313" key="2">
    <source>
        <dbReference type="Proteomes" id="UP001152607"/>
    </source>
</evidence>
<reference evidence="1" key="1">
    <citation type="submission" date="2023-01" db="EMBL/GenBank/DDBJ databases">
        <authorList>
            <person name="Van Ghelder C."/>
            <person name="Rancurel C."/>
        </authorList>
    </citation>
    <scope>NUCLEOTIDE SEQUENCE</scope>
    <source>
        <strain evidence="1">CNCM I-4278</strain>
    </source>
</reference>
<comment type="caution">
    <text evidence="1">The sequence shown here is derived from an EMBL/GenBank/DDBJ whole genome shotgun (WGS) entry which is preliminary data.</text>
</comment>